<feature type="non-terminal residue" evidence="7">
    <location>
        <position position="177"/>
    </location>
</feature>
<dbReference type="InterPro" id="IPR001828">
    <property type="entry name" value="ANF_lig-bd_rcpt"/>
</dbReference>
<feature type="domain" description="Receptor ligand binding region" evidence="5">
    <location>
        <begin position="2"/>
        <end position="102"/>
    </location>
</feature>
<organism evidence="6 7">
    <name type="scientific">Limulus polyphemus</name>
    <name type="common">Atlantic horseshoe crab</name>
    <dbReference type="NCBI Taxonomy" id="6850"/>
    <lineage>
        <taxon>Eukaryota</taxon>
        <taxon>Metazoa</taxon>
        <taxon>Ecdysozoa</taxon>
        <taxon>Arthropoda</taxon>
        <taxon>Chelicerata</taxon>
        <taxon>Merostomata</taxon>
        <taxon>Xiphosura</taxon>
        <taxon>Limulidae</taxon>
        <taxon>Limulus</taxon>
    </lineage>
</organism>
<sequence>KCSDQKVSNKTIYKTFARTLPPSSKVSKSVISLLKHFSWDKVVLVVSENHWDKQVEEALLIRAEEESIQITNTFYIPGFYISGSHNENIKQIIHESYKITRMVVTRRFISQLTLCGFFKFFSTYSAVYIILADIDALVDFARYMGKQELLDDGKYVIICVEDKEVYDPAKSQQYLKK</sequence>
<evidence type="ECO:0000256" key="1">
    <source>
        <dbReference type="ARBA" id="ARBA00004370"/>
    </source>
</evidence>
<gene>
    <name evidence="7" type="primary">LOC106476445</name>
</gene>
<protein>
    <submittedName>
        <fullName evidence="7">Guanylate cyclase 32E-like</fullName>
    </submittedName>
</protein>
<dbReference type="InterPro" id="IPR028082">
    <property type="entry name" value="Peripla_BP_I"/>
</dbReference>
<feature type="non-terminal residue" evidence="7">
    <location>
        <position position="1"/>
    </location>
</feature>
<comment type="subcellular location">
    <subcellularLocation>
        <location evidence="1">Membrane</location>
    </subcellularLocation>
</comment>
<evidence type="ECO:0000256" key="3">
    <source>
        <dbReference type="ARBA" id="ARBA00022989"/>
    </source>
</evidence>
<dbReference type="Gene3D" id="3.40.50.2300">
    <property type="match status" value="2"/>
</dbReference>
<evidence type="ECO:0000256" key="2">
    <source>
        <dbReference type="ARBA" id="ARBA00022692"/>
    </source>
</evidence>
<evidence type="ECO:0000256" key="4">
    <source>
        <dbReference type="ARBA" id="ARBA00023136"/>
    </source>
</evidence>
<accession>A0ABM1C1F2</accession>
<proteinExistence type="predicted"/>
<evidence type="ECO:0000259" key="5">
    <source>
        <dbReference type="Pfam" id="PF01094"/>
    </source>
</evidence>
<keyword evidence="4" id="KW-0472">Membrane</keyword>
<name>A0ABM1C1F2_LIMPO</name>
<dbReference type="Proteomes" id="UP000694941">
    <property type="component" value="Unplaced"/>
</dbReference>
<keyword evidence="6" id="KW-1185">Reference proteome</keyword>
<reference evidence="7" key="1">
    <citation type="submission" date="2025-08" db="UniProtKB">
        <authorList>
            <consortium name="RefSeq"/>
        </authorList>
    </citation>
    <scope>IDENTIFICATION</scope>
    <source>
        <tissue evidence="7">Muscle</tissue>
    </source>
</reference>
<dbReference type="SUPFAM" id="SSF53822">
    <property type="entry name" value="Periplasmic binding protein-like I"/>
    <property type="match status" value="1"/>
</dbReference>
<evidence type="ECO:0000313" key="7">
    <source>
        <dbReference type="RefSeq" id="XP_013792558.1"/>
    </source>
</evidence>
<evidence type="ECO:0000313" key="6">
    <source>
        <dbReference type="Proteomes" id="UP000694941"/>
    </source>
</evidence>
<keyword evidence="3" id="KW-1133">Transmembrane helix</keyword>
<dbReference type="GeneID" id="106476445"/>
<dbReference type="RefSeq" id="XP_013792558.1">
    <property type="nucleotide sequence ID" value="XM_013937104.1"/>
</dbReference>
<dbReference type="Pfam" id="PF01094">
    <property type="entry name" value="ANF_receptor"/>
    <property type="match status" value="1"/>
</dbReference>
<keyword evidence="2" id="KW-0812">Transmembrane</keyword>